<dbReference type="InterPro" id="IPR013757">
    <property type="entry name" value="Topo_IIA_A_a_sf"/>
</dbReference>
<dbReference type="Gene3D" id="3.90.199.10">
    <property type="entry name" value="Topoisomerase II, domain 5"/>
    <property type="match status" value="1"/>
</dbReference>
<name>A0AAW6U5Z6_9MOLU</name>
<evidence type="ECO:0000256" key="5">
    <source>
        <dbReference type="ARBA" id="ARBA00023136"/>
    </source>
</evidence>
<dbReference type="GO" id="GO:0005737">
    <property type="term" value="C:cytoplasm"/>
    <property type="evidence" value="ECO:0007669"/>
    <property type="project" value="TreeGrafter"/>
</dbReference>
<dbReference type="InterPro" id="IPR002205">
    <property type="entry name" value="Topo_IIA_dom_A"/>
</dbReference>
<dbReference type="SUPFAM" id="SSF101904">
    <property type="entry name" value="GyrA/ParC C-terminal domain-like"/>
    <property type="match status" value="1"/>
</dbReference>
<dbReference type="PANTHER" id="PTHR43493:SF9">
    <property type="entry name" value="DNA TOPOISOMERASE 4 SUBUNIT A"/>
    <property type="match status" value="1"/>
</dbReference>
<evidence type="ECO:0000313" key="10">
    <source>
        <dbReference type="EMBL" id="MDI6451994.1"/>
    </source>
</evidence>
<accession>A0AAW6U5Z6</accession>
<dbReference type="Pfam" id="PF00521">
    <property type="entry name" value="DNA_topoisoIV"/>
    <property type="match status" value="1"/>
</dbReference>
<keyword evidence="4 7" id="KW-0238">DNA-binding</keyword>
<dbReference type="FunFam" id="3.90.199.10:FF:000001">
    <property type="entry name" value="DNA gyrase subunit A"/>
    <property type="match status" value="1"/>
</dbReference>
<feature type="site" description="Transition state stabilizer" evidence="7">
    <location>
        <position position="127"/>
    </location>
</feature>
<dbReference type="InterPro" id="IPR050220">
    <property type="entry name" value="Type_II_DNA_Topoisomerases"/>
</dbReference>
<dbReference type="Gene3D" id="1.10.268.10">
    <property type="entry name" value="Topoisomerase, domain 3"/>
    <property type="match status" value="1"/>
</dbReference>
<reference evidence="10" key="1">
    <citation type="submission" date="2023-05" db="EMBL/GenBank/DDBJ databases">
        <title>Mariniplasma microaerophilum sp. nov., a novel anaerobic mollicute isolated from terrestrial mud volcano, Taman Peninsula, Russia.</title>
        <authorList>
            <person name="Khomyakova M.A."/>
            <person name="Merkel A.Y."/>
            <person name="Slobodkin A.I."/>
        </authorList>
    </citation>
    <scope>NUCLEOTIDE SEQUENCE</scope>
    <source>
        <strain evidence="10">M4Ah</strain>
    </source>
</reference>
<comment type="function">
    <text evidence="7">Topoisomerase IV is essential for chromosome segregation. It relaxes supercoiled DNA. Performs the decatenation events required during the replication of a circular DNA molecule.</text>
</comment>
<comment type="subcellular location">
    <subcellularLocation>
        <location evidence="7">Cell membrane</location>
        <topology evidence="7">Peripheral membrane protein</topology>
    </subcellularLocation>
</comment>
<dbReference type="Proteomes" id="UP001431532">
    <property type="component" value="Unassembled WGS sequence"/>
</dbReference>
<organism evidence="10 11">
    <name type="scientific">Peloplasma aerotolerans</name>
    <dbReference type="NCBI Taxonomy" id="3044389"/>
    <lineage>
        <taxon>Bacteria</taxon>
        <taxon>Bacillati</taxon>
        <taxon>Mycoplasmatota</taxon>
        <taxon>Mollicutes</taxon>
        <taxon>Acholeplasmatales</taxon>
        <taxon>Acholeplasmataceae</taxon>
        <taxon>Peloplasma</taxon>
    </lineage>
</organism>
<evidence type="ECO:0000256" key="3">
    <source>
        <dbReference type="ARBA" id="ARBA00023029"/>
    </source>
</evidence>
<dbReference type="HAMAP" id="MF_00937">
    <property type="entry name" value="ParC_type2"/>
    <property type="match status" value="1"/>
</dbReference>
<comment type="caution">
    <text evidence="10">The sequence shown here is derived from an EMBL/GenBank/DDBJ whole genome shotgun (WGS) entry which is preliminary data.</text>
</comment>
<dbReference type="EMBL" id="JASCXW010000001">
    <property type="protein sequence ID" value="MDI6451994.1"/>
    <property type="molecule type" value="Genomic_DNA"/>
</dbReference>
<feature type="site" description="Interaction with DNA" evidence="7">
    <location>
        <position position="103"/>
    </location>
</feature>
<dbReference type="Gene3D" id="2.120.10.90">
    <property type="entry name" value="DNA gyrase/topoisomerase IV, subunit A, C-terminal"/>
    <property type="match status" value="1"/>
</dbReference>
<feature type="site" description="Interaction with DNA" evidence="7">
    <location>
        <position position="97"/>
    </location>
</feature>
<dbReference type="GO" id="GO:0034335">
    <property type="term" value="F:DNA negative supercoiling activity"/>
    <property type="evidence" value="ECO:0007669"/>
    <property type="project" value="UniProtKB-ARBA"/>
</dbReference>
<dbReference type="GO" id="GO:0003677">
    <property type="term" value="F:DNA binding"/>
    <property type="evidence" value="ECO:0007669"/>
    <property type="project" value="UniProtKB-UniRule"/>
</dbReference>
<dbReference type="NCBIfam" id="TIGR01061">
    <property type="entry name" value="parC_Gpos"/>
    <property type="match status" value="1"/>
</dbReference>
<gene>
    <name evidence="7 10" type="primary">parC</name>
    <name evidence="10" type="ORF">QJ521_00325</name>
</gene>
<evidence type="ECO:0000256" key="7">
    <source>
        <dbReference type="HAMAP-Rule" id="MF_00937"/>
    </source>
</evidence>
<protein>
    <recommendedName>
        <fullName evidence="7">DNA topoisomerase 4 subunit A</fullName>
        <ecNumber evidence="7">5.6.2.2</ecNumber>
    </recommendedName>
    <alternativeName>
        <fullName evidence="7">Topoisomerase IV subunit A</fullName>
    </alternativeName>
</protein>
<evidence type="ECO:0000256" key="6">
    <source>
        <dbReference type="ARBA" id="ARBA00023235"/>
    </source>
</evidence>
<dbReference type="GO" id="GO:0005694">
    <property type="term" value="C:chromosome"/>
    <property type="evidence" value="ECO:0007669"/>
    <property type="project" value="InterPro"/>
</dbReference>
<proteinExistence type="inferred from homology"/>
<dbReference type="CDD" id="cd00187">
    <property type="entry name" value="TOP4c"/>
    <property type="match status" value="1"/>
</dbReference>
<dbReference type="PROSITE" id="PS52040">
    <property type="entry name" value="TOPO_IIA"/>
    <property type="match status" value="1"/>
</dbReference>
<feature type="site" description="Interaction with DNA" evidence="7">
    <location>
        <position position="86"/>
    </location>
</feature>
<dbReference type="AlphaFoldDB" id="A0AAW6U5Z6"/>
<dbReference type="SMART" id="SM00434">
    <property type="entry name" value="TOP4c"/>
    <property type="match status" value="1"/>
</dbReference>
<keyword evidence="3 7" id="KW-0799">Topoisomerase</keyword>
<feature type="site" description="Interaction with DNA" evidence="7">
    <location>
        <position position="84"/>
    </location>
</feature>
<evidence type="ECO:0000256" key="8">
    <source>
        <dbReference type="PROSITE-ProRule" id="PRU01384"/>
    </source>
</evidence>
<dbReference type="GO" id="GO:0006265">
    <property type="term" value="P:DNA topological change"/>
    <property type="evidence" value="ECO:0007669"/>
    <property type="project" value="UniProtKB-UniRule"/>
</dbReference>
<feature type="active site" description="O-(5'-phospho-DNA)-tyrosine intermediate" evidence="7 8">
    <location>
        <position position="128"/>
    </location>
</feature>
<dbReference type="RefSeq" id="WP_282838374.1">
    <property type="nucleotide sequence ID" value="NZ_JASCXW010000001.1"/>
</dbReference>
<feature type="domain" description="Topo IIA-type catalytic" evidence="9">
    <location>
        <begin position="40"/>
        <end position="506"/>
    </location>
</feature>
<keyword evidence="2 7" id="KW-1003">Cell membrane</keyword>
<comment type="subunit">
    <text evidence="7">Heterotetramer composed of ParC and ParE.</text>
</comment>
<evidence type="ECO:0000256" key="2">
    <source>
        <dbReference type="ARBA" id="ARBA00022475"/>
    </source>
</evidence>
<dbReference type="InterPro" id="IPR013758">
    <property type="entry name" value="Topo_IIA_A/C_ab"/>
</dbReference>
<dbReference type="InterPro" id="IPR013760">
    <property type="entry name" value="Topo_IIA-like_dom_sf"/>
</dbReference>
<evidence type="ECO:0000256" key="4">
    <source>
        <dbReference type="ARBA" id="ARBA00023125"/>
    </source>
</evidence>
<dbReference type="SUPFAM" id="SSF56719">
    <property type="entry name" value="Type II DNA topoisomerase"/>
    <property type="match status" value="1"/>
</dbReference>
<comment type="similarity">
    <text evidence="7">Belongs to the type II topoisomerase GyrA/ParC subunit family. ParC type 2 subfamily.</text>
</comment>
<feature type="site" description="Interaction with DNA" evidence="7">
    <location>
        <position position="48"/>
    </location>
</feature>
<dbReference type="GO" id="GO:0005524">
    <property type="term" value="F:ATP binding"/>
    <property type="evidence" value="ECO:0007669"/>
    <property type="project" value="InterPro"/>
</dbReference>
<dbReference type="NCBIfam" id="NF004044">
    <property type="entry name" value="PRK05561.1"/>
    <property type="match status" value="1"/>
</dbReference>
<dbReference type="FunFam" id="3.30.1360.40:FF:000002">
    <property type="entry name" value="DNA gyrase subunit A"/>
    <property type="match status" value="1"/>
</dbReference>
<dbReference type="Gene3D" id="3.30.1360.40">
    <property type="match status" value="1"/>
</dbReference>
<evidence type="ECO:0000313" key="11">
    <source>
        <dbReference type="Proteomes" id="UP001431532"/>
    </source>
</evidence>
<evidence type="ECO:0000259" key="9">
    <source>
        <dbReference type="PROSITE" id="PS52040"/>
    </source>
</evidence>
<keyword evidence="5 7" id="KW-0472">Membrane</keyword>
<keyword evidence="11" id="KW-1185">Reference proteome</keyword>
<dbReference type="InterPro" id="IPR035516">
    <property type="entry name" value="Gyrase/topoIV_suA_C"/>
</dbReference>
<dbReference type="GO" id="GO:0019897">
    <property type="term" value="C:extrinsic component of plasma membrane"/>
    <property type="evidence" value="ECO:0007669"/>
    <property type="project" value="UniProtKB-UniRule"/>
</dbReference>
<dbReference type="FunFam" id="1.10.268.10:FF:000001">
    <property type="entry name" value="DNA gyrase subunit A"/>
    <property type="match status" value="1"/>
</dbReference>
<dbReference type="Pfam" id="PF03989">
    <property type="entry name" value="DNA_gyraseA_C"/>
    <property type="match status" value="3"/>
</dbReference>
<dbReference type="InterPro" id="IPR005741">
    <property type="entry name" value="TopoIV_A_Gpos"/>
</dbReference>
<sequence length="862" mass="97493">MSVIDRIDKYVEKVIESTLEDIVSERFARYSKYIIQDRALPDARDGLKPVQRRILYAMQQMGMLHNKPYKKSARIAGEVMGKYHPHGDSSIYEAMVRLSQDFKMRVPLIDMHGNNGSIDGDSAAAMRYTEARLSRASEALLGDIDKRTVPFVPNFDDEELEPTVLPAKFPNLLVNGATGISAGYATKIPPHNLREVVEATIAYLDNENITIEEITKMIKGPDFPTGGIVQGQSGILSALDKGSGKVVIRAKTEIEEISKSQDRIIVTEIPYEVNKADLVRSIDVLRIDKKIDDILEIRDESDQQGLRIAIDLKKGADAQFILNYLFKSSDLQVAYNYNMVAILNHRPVLVGVLPILKAYVDHQKDVITNRSNYELAKANKRQHIVLGLIKMVSVVEDIIKIIRKSQNKQNAKENIMEAFGFTEVQAEAIVTLQLYRLSNTDILALQQESDNLLAFIKELEHILSSEQALRRVIKRELVEIVNLLGEDRRSEIEAEIDVIKIDQKELISEERVMIGITKEGYIKRASTRSHQASLTIGLKAQDALIFEKELNTLDTLLIFTNLGNYIYLPVFKIDEQKWKDLGIYINNITPIEKNEKIIKVIAVSNFKTDETILLATLHGMMKQAKLQDFEVTRYSKPIKAMKLSDDDQLIHVDMHEKPNILSLSKKGYALRFRTDDLPLYGLQAGGVKSMSLSEGDQVAAALYVNTSDDFVILTSRGHVIKDVVEELPIYNRNRRGILVIDHQKTNPHYAVSGARLSKQQQKENVDVRIVTENGSLMLTVSDLKYSGNKFGKKLFDEEALGKGFIIEVFDAKDDDIELKVTKLPPKKTPNPIETIDLKEEIVTVDDKKIHLNRLDLFDEDDE</sequence>
<keyword evidence="6 7" id="KW-0413">Isomerase</keyword>
<dbReference type="GO" id="GO:0007059">
    <property type="term" value="P:chromosome segregation"/>
    <property type="evidence" value="ECO:0007669"/>
    <property type="project" value="UniProtKB-UniRule"/>
</dbReference>
<dbReference type="GO" id="GO:0009330">
    <property type="term" value="C:DNA topoisomerase type II (double strand cut, ATP-hydrolyzing) complex"/>
    <property type="evidence" value="ECO:0007669"/>
    <property type="project" value="TreeGrafter"/>
</dbReference>
<evidence type="ECO:0000256" key="1">
    <source>
        <dbReference type="ARBA" id="ARBA00000185"/>
    </source>
</evidence>
<dbReference type="EC" id="5.6.2.2" evidence="7"/>
<dbReference type="InterPro" id="IPR006691">
    <property type="entry name" value="GyrA/parC_rep"/>
</dbReference>
<dbReference type="PANTHER" id="PTHR43493">
    <property type="entry name" value="DNA GYRASE/TOPOISOMERASE SUBUNIT A"/>
    <property type="match status" value="1"/>
</dbReference>
<comment type="catalytic activity">
    <reaction evidence="1 7 8">
        <text>ATP-dependent breakage, passage and rejoining of double-stranded DNA.</text>
        <dbReference type="EC" id="5.6.2.2"/>
    </reaction>
</comment>